<dbReference type="EMBL" id="FO117595">
    <property type="protein sequence ID" value="CCF99975.1"/>
    <property type="molecule type" value="Genomic_DNA"/>
</dbReference>
<reference evidence="1" key="1">
    <citation type="journal article" date="2012" name="Environ. Microbiol.">
        <title>Genomic content of uncultured Bacteroidetes from contrasting oceanic provinces in the North Atlantic Ocean.</title>
        <authorList>
            <person name="Gomez-Pereira P.R."/>
            <person name="Schuler M."/>
            <person name="Fuchs B.M."/>
            <person name="Bennke C."/>
            <person name="Teeling H."/>
            <person name="Waldmann J."/>
            <person name="Richter M."/>
            <person name="Barbe V."/>
            <person name="Bataille E."/>
            <person name="Glockner F.O."/>
            <person name="Amann R."/>
        </authorList>
    </citation>
    <scope>NUCLEOTIDE SEQUENCE</scope>
</reference>
<accession>H6RG14</accession>
<gene>
    <name evidence="1" type="ORF">VIS_S3CFB50003</name>
</gene>
<organism evidence="1">
    <name type="scientific">uncultured Flavobacteriia bacterium</name>
    <dbReference type="NCBI Taxonomy" id="212695"/>
    <lineage>
        <taxon>Bacteria</taxon>
        <taxon>Pseudomonadati</taxon>
        <taxon>Bacteroidota</taxon>
        <taxon>Flavobacteriia</taxon>
        <taxon>environmental samples</taxon>
    </lineage>
</organism>
<evidence type="ECO:0008006" key="2">
    <source>
        <dbReference type="Google" id="ProtNLM"/>
    </source>
</evidence>
<proteinExistence type="predicted"/>
<evidence type="ECO:0000313" key="1">
    <source>
        <dbReference type="EMBL" id="CCF99975.1"/>
    </source>
</evidence>
<sequence>MKKFEHKMYLLDNEEVWQQNGVQKSGWSGGNTNKSGDLNFANELGSQGWELVSVVQYATNTGYYFKREIE</sequence>
<protein>
    <recommendedName>
        <fullName evidence="2">DUF4177 domain-containing protein</fullName>
    </recommendedName>
</protein>
<dbReference type="AlphaFoldDB" id="H6RG14"/>
<name>H6RG14_9BACT</name>
<reference evidence="1" key="2">
    <citation type="submission" date="2012-02" db="EMBL/GenBank/DDBJ databases">
        <authorList>
            <person name="Genoscope - CEA"/>
        </authorList>
    </citation>
    <scope>NUCLEOTIDE SEQUENCE</scope>
</reference>